<accession>M5EIF2</accession>
<dbReference type="Proteomes" id="UP000012062">
    <property type="component" value="Unassembled WGS sequence"/>
</dbReference>
<dbReference type="EMBL" id="CAUM01000033">
    <property type="protein sequence ID" value="CCV04424.1"/>
    <property type="molecule type" value="Genomic_DNA"/>
</dbReference>
<protein>
    <submittedName>
        <fullName evidence="1">Uncharacterized protein</fullName>
    </submittedName>
</protein>
<gene>
    <name evidence="1" type="ORF">MESS2_1280022</name>
</gene>
<evidence type="ECO:0000313" key="2">
    <source>
        <dbReference type="Proteomes" id="UP000012062"/>
    </source>
</evidence>
<sequence>MASNPAKYPMGGDRVLCIAAV</sequence>
<proteinExistence type="predicted"/>
<comment type="caution">
    <text evidence="1">The sequence shown here is derived from an EMBL/GenBank/DDBJ whole genome shotgun (WGS) entry which is preliminary data.</text>
</comment>
<dbReference type="AlphaFoldDB" id="M5EIF2"/>
<organism evidence="1 2">
    <name type="scientific">Mesorhizobium metallidurans STM 2683</name>
    <dbReference type="NCBI Taxonomy" id="1297569"/>
    <lineage>
        <taxon>Bacteria</taxon>
        <taxon>Pseudomonadati</taxon>
        <taxon>Pseudomonadota</taxon>
        <taxon>Alphaproteobacteria</taxon>
        <taxon>Hyphomicrobiales</taxon>
        <taxon>Phyllobacteriaceae</taxon>
        <taxon>Mesorhizobium</taxon>
    </lineage>
</organism>
<reference evidence="1 2" key="1">
    <citation type="submission" date="2013-02" db="EMBL/GenBank/DDBJ databases">
        <authorList>
            <person name="Genoscope - CEA"/>
        </authorList>
    </citation>
    <scope>NUCLEOTIDE SEQUENCE [LARGE SCALE GENOMIC DNA]</scope>
    <source>
        <strain evidence="1 2">STM 2683</strain>
    </source>
</reference>
<evidence type="ECO:0000313" key="1">
    <source>
        <dbReference type="EMBL" id="CCV04424.1"/>
    </source>
</evidence>
<keyword evidence="2" id="KW-1185">Reference proteome</keyword>
<name>M5EIF2_9HYPH</name>